<evidence type="ECO:0000256" key="3">
    <source>
        <dbReference type="ARBA" id="ARBA00022723"/>
    </source>
</evidence>
<evidence type="ECO:0000256" key="8">
    <source>
        <dbReference type="PROSITE-ProRule" id="PRU00261"/>
    </source>
</evidence>
<evidence type="ECO:0000256" key="1">
    <source>
        <dbReference type="ARBA" id="ARBA00001941"/>
    </source>
</evidence>
<comment type="cofactor">
    <cofactor evidence="1">
        <name>Co(2+)</name>
        <dbReference type="ChEBI" id="CHEBI:48828"/>
    </cofactor>
</comment>
<dbReference type="PANTHER" id="PTHR46471:SF2">
    <property type="entry name" value="CHITIN DEACETYLASE-RELATED"/>
    <property type="match status" value="1"/>
</dbReference>
<organism evidence="10 11">
    <name type="scientific">Colletotrichum chrysophilum</name>
    <dbReference type="NCBI Taxonomy" id="1836956"/>
    <lineage>
        <taxon>Eukaryota</taxon>
        <taxon>Fungi</taxon>
        <taxon>Dikarya</taxon>
        <taxon>Ascomycota</taxon>
        <taxon>Pezizomycotina</taxon>
        <taxon>Sordariomycetes</taxon>
        <taxon>Hypocreomycetidae</taxon>
        <taxon>Glomerellales</taxon>
        <taxon>Glomerellaceae</taxon>
        <taxon>Colletotrichum</taxon>
        <taxon>Colletotrichum gloeosporioides species complex</taxon>
    </lineage>
</organism>
<dbReference type="CDD" id="cd11618">
    <property type="entry name" value="ChtBD1_1"/>
    <property type="match status" value="1"/>
</dbReference>
<dbReference type="PANTHER" id="PTHR46471">
    <property type="entry name" value="CHITIN DEACETYLASE"/>
    <property type="match status" value="1"/>
</dbReference>
<comment type="caution">
    <text evidence="10">The sequence shown here is derived from an EMBL/GenBank/DDBJ whole genome shotgun (WGS) entry which is preliminary data.</text>
</comment>
<protein>
    <submittedName>
        <fullName evidence="10">Plant lectins antimicrobial peptide</fullName>
    </submittedName>
</protein>
<evidence type="ECO:0000256" key="6">
    <source>
        <dbReference type="ARBA" id="ARBA00023277"/>
    </source>
</evidence>
<proteinExistence type="predicted"/>
<feature type="domain" description="Chitin-binding type-1" evidence="9">
    <location>
        <begin position="88"/>
        <end position="133"/>
    </location>
</feature>
<keyword evidence="4" id="KW-0732">Signal</keyword>
<evidence type="ECO:0000256" key="4">
    <source>
        <dbReference type="ARBA" id="ARBA00022729"/>
    </source>
</evidence>
<dbReference type="InterPro" id="IPR036861">
    <property type="entry name" value="Endochitinase-like_sf"/>
</dbReference>
<comment type="caution">
    <text evidence="8">Lacks conserved residue(s) required for the propagation of feature annotation.</text>
</comment>
<evidence type="ECO:0000313" key="11">
    <source>
        <dbReference type="Proteomes" id="UP001243330"/>
    </source>
</evidence>
<dbReference type="GO" id="GO:0008061">
    <property type="term" value="F:chitin binding"/>
    <property type="evidence" value="ECO:0007669"/>
    <property type="project" value="UniProtKB-UniRule"/>
</dbReference>
<feature type="disulfide bond" evidence="8">
    <location>
        <begin position="106"/>
        <end position="120"/>
    </location>
</feature>
<dbReference type="EMBL" id="JAQOWY010000009">
    <property type="protein sequence ID" value="KAK1856377.1"/>
    <property type="molecule type" value="Genomic_DNA"/>
</dbReference>
<dbReference type="SUPFAM" id="SSF57016">
    <property type="entry name" value="Plant lectins/antimicrobial peptides"/>
    <property type="match status" value="1"/>
</dbReference>
<dbReference type="AlphaFoldDB" id="A0AAD9AYW2"/>
<evidence type="ECO:0000256" key="5">
    <source>
        <dbReference type="ARBA" id="ARBA00022801"/>
    </source>
</evidence>
<accession>A0AAD9AYW2</accession>
<dbReference type="GO" id="GO:0046872">
    <property type="term" value="F:metal ion binding"/>
    <property type="evidence" value="ECO:0007669"/>
    <property type="project" value="UniProtKB-KW"/>
</dbReference>
<sequence length="172" mass="18685">MLCHRGRPEWKLRTDLAAHRVADEFALPRGRCSSPYNVNGPNNSGTRARQCISGRGGNWCGDSTSHCGAGCQNKFGNCTAIADNISTDGRCGSNGKTCLGSAFGSCCSEGGWCGSEQAHCSTGCQTGFGNCTTSDGSTPPSDVSIDERIRYLHCWQRQRINRRILWQQWEDL</sequence>
<dbReference type="GO" id="GO:0016787">
    <property type="term" value="F:hydrolase activity"/>
    <property type="evidence" value="ECO:0007669"/>
    <property type="project" value="UniProtKB-KW"/>
</dbReference>
<keyword evidence="5" id="KW-0378">Hydrolase</keyword>
<keyword evidence="8" id="KW-1015">Disulfide bond</keyword>
<keyword evidence="2 8" id="KW-0147">Chitin-binding</keyword>
<keyword evidence="11" id="KW-1185">Reference proteome</keyword>
<evidence type="ECO:0000259" key="9">
    <source>
        <dbReference type="PROSITE" id="PS50941"/>
    </source>
</evidence>
<dbReference type="InterPro" id="IPR001002">
    <property type="entry name" value="Chitin-bd_1"/>
</dbReference>
<gene>
    <name evidence="10" type="ORF">CCHR01_00948</name>
</gene>
<dbReference type="Gene3D" id="3.30.60.10">
    <property type="entry name" value="Endochitinase-like"/>
    <property type="match status" value="1"/>
</dbReference>
<keyword evidence="7" id="KW-0170">Cobalt</keyword>
<keyword evidence="6" id="KW-0119">Carbohydrate metabolism</keyword>
<name>A0AAD9AYW2_9PEZI</name>
<evidence type="ECO:0000256" key="7">
    <source>
        <dbReference type="ARBA" id="ARBA00023285"/>
    </source>
</evidence>
<dbReference type="PROSITE" id="PS50941">
    <property type="entry name" value="CHIT_BIND_I_2"/>
    <property type="match status" value="1"/>
</dbReference>
<keyword evidence="3" id="KW-0479">Metal-binding</keyword>
<reference evidence="10" key="1">
    <citation type="submission" date="2023-01" db="EMBL/GenBank/DDBJ databases">
        <title>Colletotrichum chrysophilum M932 genome sequence.</title>
        <authorList>
            <person name="Baroncelli R."/>
        </authorList>
    </citation>
    <scope>NUCLEOTIDE SEQUENCE</scope>
    <source>
        <strain evidence="10">M932</strain>
    </source>
</reference>
<dbReference type="Proteomes" id="UP001243330">
    <property type="component" value="Unassembled WGS sequence"/>
</dbReference>
<evidence type="ECO:0000313" key="10">
    <source>
        <dbReference type="EMBL" id="KAK1856377.1"/>
    </source>
</evidence>
<evidence type="ECO:0000256" key="2">
    <source>
        <dbReference type="ARBA" id="ARBA00022669"/>
    </source>
</evidence>